<dbReference type="AlphaFoldDB" id="A0A8J2PDG6"/>
<comment type="caution">
    <text evidence="2">The sequence shown here is derived from an EMBL/GenBank/DDBJ whole genome shotgun (WGS) entry which is preliminary data.</text>
</comment>
<proteinExistence type="predicted"/>
<keyword evidence="3" id="KW-1185">Reference proteome</keyword>
<feature type="region of interest" description="Disordered" evidence="1">
    <location>
        <begin position="119"/>
        <end position="140"/>
    </location>
</feature>
<dbReference type="Proteomes" id="UP000708208">
    <property type="component" value="Unassembled WGS sequence"/>
</dbReference>
<reference evidence="2" key="1">
    <citation type="submission" date="2021-06" db="EMBL/GenBank/DDBJ databases">
        <authorList>
            <person name="Hodson N. C."/>
            <person name="Mongue J. A."/>
            <person name="Jaron S. K."/>
        </authorList>
    </citation>
    <scope>NUCLEOTIDE SEQUENCE</scope>
</reference>
<sequence length="226" mass="25116">MRPARVSVRTKTVNGPIPGGVNNGNNNGNNNGENKRRVVIKKLRPITSTEEPKLETAPAADYSGTSTNNYNHFNNYNQDSVTALKIEEIQTTERPVQQYNNKNLTATLGGFKVTVISKSSDQQTSTSNTQDFTTSNPILPHHVFKPKATFPKLDKKLLTTGQPKQQVSVITSSRILTSEKEDASSTKTPDYDYQYYNTDDETQFVAEQNSQDRLFGKKARNKAIAA</sequence>
<organism evidence="2 3">
    <name type="scientific">Allacma fusca</name>
    <dbReference type="NCBI Taxonomy" id="39272"/>
    <lineage>
        <taxon>Eukaryota</taxon>
        <taxon>Metazoa</taxon>
        <taxon>Ecdysozoa</taxon>
        <taxon>Arthropoda</taxon>
        <taxon>Hexapoda</taxon>
        <taxon>Collembola</taxon>
        <taxon>Symphypleona</taxon>
        <taxon>Sminthuridae</taxon>
        <taxon>Allacma</taxon>
    </lineage>
</organism>
<dbReference type="EMBL" id="CAJVCH010396252">
    <property type="protein sequence ID" value="CAG7817513.1"/>
    <property type="molecule type" value="Genomic_DNA"/>
</dbReference>
<accession>A0A8J2PDG6</accession>
<evidence type="ECO:0000256" key="1">
    <source>
        <dbReference type="SAM" id="MobiDB-lite"/>
    </source>
</evidence>
<feature type="compositionally biased region" description="Low complexity" evidence="1">
    <location>
        <begin position="119"/>
        <end position="136"/>
    </location>
</feature>
<evidence type="ECO:0000313" key="2">
    <source>
        <dbReference type="EMBL" id="CAG7817513.1"/>
    </source>
</evidence>
<evidence type="ECO:0000313" key="3">
    <source>
        <dbReference type="Proteomes" id="UP000708208"/>
    </source>
</evidence>
<name>A0A8J2PDG6_9HEXA</name>
<feature type="compositionally biased region" description="Low complexity" evidence="1">
    <location>
        <begin position="23"/>
        <end position="32"/>
    </location>
</feature>
<feature type="region of interest" description="Disordered" evidence="1">
    <location>
        <begin position="1"/>
        <end position="35"/>
    </location>
</feature>
<protein>
    <submittedName>
        <fullName evidence="2">Uncharacterized protein</fullName>
    </submittedName>
</protein>
<gene>
    <name evidence="2" type="ORF">AFUS01_LOCUS28075</name>
</gene>